<dbReference type="InterPro" id="IPR023346">
    <property type="entry name" value="Lysozyme-like_dom_sf"/>
</dbReference>
<evidence type="ECO:0000313" key="5">
    <source>
        <dbReference type="Proteomes" id="UP001597511"/>
    </source>
</evidence>
<dbReference type="PANTHER" id="PTHR37423:SF2">
    <property type="entry name" value="MEMBRANE-BOUND LYTIC MUREIN TRANSGLYCOSYLASE C"/>
    <property type="match status" value="1"/>
</dbReference>
<evidence type="ECO:0000256" key="2">
    <source>
        <dbReference type="SAM" id="SignalP"/>
    </source>
</evidence>
<feature type="chain" id="PRO_5045340572" evidence="2">
    <location>
        <begin position="21"/>
        <end position="369"/>
    </location>
</feature>
<protein>
    <submittedName>
        <fullName evidence="4">Lytic transglycosylase domain-containing protein</fullName>
    </submittedName>
</protein>
<dbReference type="Pfam" id="PF01464">
    <property type="entry name" value="SLT"/>
    <property type="match status" value="1"/>
</dbReference>
<feature type="signal peptide" evidence="2">
    <location>
        <begin position="1"/>
        <end position="20"/>
    </location>
</feature>
<dbReference type="Proteomes" id="UP001597511">
    <property type="component" value="Unassembled WGS sequence"/>
</dbReference>
<dbReference type="RefSeq" id="WP_386098276.1">
    <property type="nucleotide sequence ID" value="NZ_JBHUOZ010000003.1"/>
</dbReference>
<evidence type="ECO:0000313" key="4">
    <source>
        <dbReference type="EMBL" id="MFD2920242.1"/>
    </source>
</evidence>
<sequence>MFKKLAFAAVCTVLFSFAKAESIFTDNLNLTQLQQPYVADTMDTNDLVEKDSVILDEKLKQEIAKLNPKAGFKDLFIPTALSNGMTVEQLNPMAVSFVNDYVSRFGKTMDDMKDWGRPYFDMMDDILTEYGLPNQLKYLAVIESHLKNNARSWAGAVGPWQFMPATARVMGLRVSRNIDERRDYKKSTHAAARYLTHLYELYGDWLLVIAAYNGGPGNVNKAIKRSGSKDFWQLQNYLPAESRNHVKKFIATHYIMEGEGGITTLTKHEVAAYQMDGNLAAVMPDNAILPDNVKIQTITGRYNARVMAKFLEMDEKAFNSLNPTLEKTLAKTSTYQLKLPEDKMQVFLSKKNDILDHSIQALLNPDYKF</sequence>
<organism evidence="4 5">
    <name type="scientific">Terrimonas rubra</name>
    <dbReference type="NCBI Taxonomy" id="1035890"/>
    <lineage>
        <taxon>Bacteria</taxon>
        <taxon>Pseudomonadati</taxon>
        <taxon>Bacteroidota</taxon>
        <taxon>Chitinophagia</taxon>
        <taxon>Chitinophagales</taxon>
        <taxon>Chitinophagaceae</taxon>
        <taxon>Terrimonas</taxon>
    </lineage>
</organism>
<feature type="domain" description="Transglycosylase SLT" evidence="3">
    <location>
        <begin position="132"/>
        <end position="233"/>
    </location>
</feature>
<keyword evidence="2" id="KW-0732">Signal</keyword>
<dbReference type="InterPro" id="IPR008258">
    <property type="entry name" value="Transglycosylase_SLT_dom_1"/>
</dbReference>
<evidence type="ECO:0000256" key="1">
    <source>
        <dbReference type="ARBA" id="ARBA00007734"/>
    </source>
</evidence>
<accession>A0ABW6A4R8</accession>
<dbReference type="EMBL" id="JBHUOZ010000003">
    <property type="protein sequence ID" value="MFD2920242.1"/>
    <property type="molecule type" value="Genomic_DNA"/>
</dbReference>
<dbReference type="Gene3D" id="1.10.530.10">
    <property type="match status" value="1"/>
</dbReference>
<keyword evidence="5" id="KW-1185">Reference proteome</keyword>
<proteinExistence type="inferred from homology"/>
<dbReference type="SUPFAM" id="SSF53955">
    <property type="entry name" value="Lysozyme-like"/>
    <property type="match status" value="1"/>
</dbReference>
<dbReference type="CDD" id="cd16894">
    <property type="entry name" value="MltD-like"/>
    <property type="match status" value="1"/>
</dbReference>
<comment type="similarity">
    <text evidence="1">Belongs to the transglycosylase Slt family.</text>
</comment>
<gene>
    <name evidence="4" type="ORF">ACFS6H_11010</name>
</gene>
<comment type="caution">
    <text evidence="4">The sequence shown here is derived from an EMBL/GenBank/DDBJ whole genome shotgun (WGS) entry which is preliminary data.</text>
</comment>
<reference evidence="5" key="1">
    <citation type="journal article" date="2019" name="Int. J. Syst. Evol. Microbiol.">
        <title>The Global Catalogue of Microorganisms (GCM) 10K type strain sequencing project: providing services to taxonomists for standard genome sequencing and annotation.</title>
        <authorList>
            <consortium name="The Broad Institute Genomics Platform"/>
            <consortium name="The Broad Institute Genome Sequencing Center for Infectious Disease"/>
            <person name="Wu L."/>
            <person name="Ma J."/>
        </authorList>
    </citation>
    <scope>NUCLEOTIDE SEQUENCE [LARGE SCALE GENOMIC DNA]</scope>
    <source>
        <strain evidence="5">KCTC 23299</strain>
    </source>
</reference>
<dbReference type="PANTHER" id="PTHR37423">
    <property type="entry name" value="SOLUBLE LYTIC MUREIN TRANSGLYCOSYLASE-RELATED"/>
    <property type="match status" value="1"/>
</dbReference>
<name>A0ABW6A4R8_9BACT</name>
<evidence type="ECO:0000259" key="3">
    <source>
        <dbReference type="Pfam" id="PF01464"/>
    </source>
</evidence>